<evidence type="ECO:0000259" key="1">
    <source>
        <dbReference type="Pfam" id="PF12867"/>
    </source>
</evidence>
<evidence type="ECO:0000313" key="3">
    <source>
        <dbReference type="Proteomes" id="UP000015388"/>
    </source>
</evidence>
<dbReference type="PATRIC" id="fig|1224163.3.peg.70"/>
<proteinExistence type="predicted"/>
<dbReference type="Proteomes" id="UP000015388">
    <property type="component" value="Chromosome"/>
</dbReference>
<dbReference type="OrthoDB" id="2363925at2"/>
<gene>
    <name evidence="2" type="ORF">B841_00350</name>
</gene>
<keyword evidence="3" id="KW-1185">Reference proteome</keyword>
<evidence type="ECO:0000313" key="2">
    <source>
        <dbReference type="EMBL" id="AGS33553.1"/>
    </source>
</evidence>
<dbReference type="KEGG" id="cmd:B841_00350"/>
<sequence length="168" mass="18389">MKLNETFLDLADRAEVNVKSLPSLTADQINAHPGGHPNSIAWLLWHAGRVLDVLGSSLAGTEQLWETRGFKSRFGLGELGDGTGVGHSTEEAAQVKVDDLDLLIEYVAENLQAYRDYVASLEDNAVFDEIISESQDAPESRQARLTLIIVDALRHIDQALYVAGMSEL</sequence>
<protein>
    <recommendedName>
        <fullName evidence="1">DinB-like domain-containing protein</fullName>
    </recommendedName>
</protein>
<organism evidence="2 3">
    <name type="scientific">Corynebacterium maris DSM 45190</name>
    <dbReference type="NCBI Taxonomy" id="1224163"/>
    <lineage>
        <taxon>Bacteria</taxon>
        <taxon>Bacillati</taxon>
        <taxon>Actinomycetota</taxon>
        <taxon>Actinomycetes</taxon>
        <taxon>Mycobacteriales</taxon>
        <taxon>Corynebacteriaceae</taxon>
        <taxon>Corynebacterium</taxon>
    </lineage>
</organism>
<dbReference type="eggNOG" id="COG2318">
    <property type="taxonomic scope" value="Bacteria"/>
</dbReference>
<dbReference type="HOGENOM" id="CLU_133313_0_0_11"/>
<dbReference type="EMBL" id="CP003924">
    <property type="protein sequence ID" value="AGS33553.1"/>
    <property type="molecule type" value="Genomic_DNA"/>
</dbReference>
<dbReference type="SUPFAM" id="SSF109854">
    <property type="entry name" value="DinB/YfiT-like putative metalloenzymes"/>
    <property type="match status" value="1"/>
</dbReference>
<dbReference type="InterPro" id="IPR034660">
    <property type="entry name" value="DinB/YfiT-like"/>
</dbReference>
<dbReference type="STRING" id="1224163.B841_00350"/>
<dbReference type="InterPro" id="IPR024775">
    <property type="entry name" value="DinB-like"/>
</dbReference>
<name>S5TFX3_9CORY</name>
<dbReference type="Pfam" id="PF12867">
    <property type="entry name" value="DinB_2"/>
    <property type="match status" value="1"/>
</dbReference>
<accession>S5TFX3</accession>
<dbReference type="AlphaFoldDB" id="S5TFX3"/>
<dbReference type="Gene3D" id="1.20.120.450">
    <property type="entry name" value="dinb family like domain"/>
    <property type="match status" value="1"/>
</dbReference>
<dbReference type="RefSeq" id="WP_020933488.1">
    <property type="nucleotide sequence ID" value="NC_021915.1"/>
</dbReference>
<reference evidence="2 3" key="1">
    <citation type="submission" date="2012-11" db="EMBL/GenBank/DDBJ databases">
        <title>The complete genome sequence of Corynebacterium maris Coryn-1 (=DSM 45190).</title>
        <authorList>
            <person name="Schaffert L."/>
            <person name="Albersmeier A."/>
            <person name="Kalinowski J."/>
            <person name="Ruckert C."/>
        </authorList>
    </citation>
    <scope>NUCLEOTIDE SEQUENCE [LARGE SCALE GENOMIC DNA]</scope>
    <source>
        <strain evidence="3">Coryn-1</strain>
    </source>
</reference>
<feature type="domain" description="DinB-like" evidence="1">
    <location>
        <begin position="21"/>
        <end position="158"/>
    </location>
</feature>